<dbReference type="AlphaFoldDB" id="A0A7X4YFE3"/>
<evidence type="ECO:0000313" key="2">
    <source>
        <dbReference type="Proteomes" id="UP000537825"/>
    </source>
</evidence>
<dbReference type="Proteomes" id="UP000537825">
    <property type="component" value="Unassembled WGS sequence"/>
</dbReference>
<keyword evidence="2" id="KW-1185">Reference proteome</keyword>
<protein>
    <recommendedName>
        <fullName evidence="3">Transposase</fullName>
    </recommendedName>
</protein>
<evidence type="ECO:0008006" key="3">
    <source>
        <dbReference type="Google" id="ProtNLM"/>
    </source>
</evidence>
<evidence type="ECO:0000313" key="1">
    <source>
        <dbReference type="EMBL" id="NBC43332.1"/>
    </source>
</evidence>
<proteinExistence type="predicted"/>
<name>A0A7X4YFE3_9BACT</name>
<gene>
    <name evidence="1" type="ORF">GTZ93_26370</name>
</gene>
<accession>A0A7X4YFE3</accession>
<comment type="caution">
    <text evidence="1">The sequence shown here is derived from an EMBL/GenBank/DDBJ whole genome shotgun (WGS) entry which is preliminary data.</text>
</comment>
<sequence length="97" mass="10920">MTAANVHDAHELFPLLDCVPAVRMPSGQWWLRPTKLHGDKASAPRKNRHGLRLRGIASRIAHPVVESNERLDCAVISRIHGLIHVDRFRSMAAWTQA</sequence>
<dbReference type="RefSeq" id="WP_139915287.1">
    <property type="nucleotide sequence ID" value="NZ_CBCSLE010000017.1"/>
</dbReference>
<reference evidence="1 2" key="1">
    <citation type="submission" date="2020-01" db="EMBL/GenBank/DDBJ databases">
        <title>The draft genome sequence of Corallococcus exiguus DSM 14696.</title>
        <authorList>
            <person name="Zhang X."/>
            <person name="Zhu H."/>
        </authorList>
    </citation>
    <scope>NUCLEOTIDE SEQUENCE [LARGE SCALE GENOMIC DNA]</scope>
    <source>
        <strain evidence="1 2">DSM 14696</strain>
    </source>
</reference>
<dbReference type="EMBL" id="JAAAPK010000007">
    <property type="protein sequence ID" value="NBC43332.1"/>
    <property type="molecule type" value="Genomic_DNA"/>
</dbReference>
<organism evidence="1 2">
    <name type="scientific">Corallococcus exiguus</name>
    <dbReference type="NCBI Taxonomy" id="83462"/>
    <lineage>
        <taxon>Bacteria</taxon>
        <taxon>Pseudomonadati</taxon>
        <taxon>Myxococcota</taxon>
        <taxon>Myxococcia</taxon>
        <taxon>Myxococcales</taxon>
        <taxon>Cystobacterineae</taxon>
        <taxon>Myxococcaceae</taxon>
        <taxon>Corallococcus</taxon>
    </lineage>
</organism>